<feature type="DNA-binding region" description="H-T-H motif" evidence="5">
    <location>
        <begin position="31"/>
        <end position="50"/>
    </location>
</feature>
<dbReference type="GO" id="GO:0003700">
    <property type="term" value="F:DNA-binding transcription factor activity"/>
    <property type="evidence" value="ECO:0007669"/>
    <property type="project" value="TreeGrafter"/>
</dbReference>
<protein>
    <submittedName>
        <fullName evidence="7">TetR family transcriptional regulator</fullName>
    </submittedName>
</protein>
<dbReference type="SUPFAM" id="SSF46689">
    <property type="entry name" value="Homeodomain-like"/>
    <property type="match status" value="1"/>
</dbReference>
<feature type="domain" description="HTH tetR-type" evidence="6">
    <location>
        <begin position="8"/>
        <end position="68"/>
    </location>
</feature>
<dbReference type="Proteomes" id="UP000273807">
    <property type="component" value="Unassembled WGS sequence"/>
</dbReference>
<keyword evidence="8" id="KW-1185">Reference proteome</keyword>
<dbReference type="InterPro" id="IPR050109">
    <property type="entry name" value="HTH-type_TetR-like_transc_reg"/>
</dbReference>
<dbReference type="InterPro" id="IPR001647">
    <property type="entry name" value="HTH_TetR"/>
</dbReference>
<keyword evidence="3 5" id="KW-0238">DNA-binding</keyword>
<dbReference type="Pfam" id="PF13977">
    <property type="entry name" value="TetR_C_6"/>
    <property type="match status" value="1"/>
</dbReference>
<dbReference type="Gene3D" id="1.10.357.10">
    <property type="entry name" value="Tetracycline Repressor, domain 2"/>
    <property type="match status" value="1"/>
</dbReference>
<evidence type="ECO:0000313" key="7">
    <source>
        <dbReference type="EMBL" id="RNL53284.1"/>
    </source>
</evidence>
<dbReference type="InterPro" id="IPR039538">
    <property type="entry name" value="BetI_C"/>
</dbReference>
<dbReference type="PANTHER" id="PTHR30055:SF226">
    <property type="entry name" value="HTH-TYPE TRANSCRIPTIONAL REGULATOR PKSA"/>
    <property type="match status" value="1"/>
</dbReference>
<dbReference type="Pfam" id="PF00440">
    <property type="entry name" value="TetR_N"/>
    <property type="match status" value="1"/>
</dbReference>
<dbReference type="OrthoDB" id="9816296at2"/>
<evidence type="ECO:0000259" key="6">
    <source>
        <dbReference type="PROSITE" id="PS50977"/>
    </source>
</evidence>
<dbReference type="EMBL" id="RBED01000106">
    <property type="protein sequence ID" value="RNL53284.1"/>
    <property type="molecule type" value="Genomic_DNA"/>
</dbReference>
<name>A0A3N0BV29_9MICC</name>
<evidence type="ECO:0000256" key="2">
    <source>
        <dbReference type="ARBA" id="ARBA00023015"/>
    </source>
</evidence>
<evidence type="ECO:0000256" key="3">
    <source>
        <dbReference type="ARBA" id="ARBA00023125"/>
    </source>
</evidence>
<sequence length="224" mass="24082">MPKFVDAAVRRQEIVEAVFRIIAAEGLERASLREVAAEADLAVGSVRHYFTSSEELLAHSFSVVVDRIIGRLTSADAHLADLASGTPEYHRGALALLSEFLPLDGERAVDACVWMAFKNAARTKSYLVPEADRGHRAVAVIVGRLVKELSRDAGGGEAEQHRLVTEAERLLATLDGLTMHALLQPDWMTARICGDVLAAHLADLGRGGDGSVADRADGRLALSH</sequence>
<comment type="caution">
    <text evidence="7">The sequence shown here is derived from an EMBL/GenBank/DDBJ whole genome shotgun (WGS) entry which is preliminary data.</text>
</comment>
<dbReference type="GO" id="GO:0000976">
    <property type="term" value="F:transcription cis-regulatory region binding"/>
    <property type="evidence" value="ECO:0007669"/>
    <property type="project" value="TreeGrafter"/>
</dbReference>
<proteinExistence type="predicted"/>
<dbReference type="PANTHER" id="PTHR30055">
    <property type="entry name" value="HTH-TYPE TRANSCRIPTIONAL REGULATOR RUTR"/>
    <property type="match status" value="1"/>
</dbReference>
<evidence type="ECO:0000313" key="8">
    <source>
        <dbReference type="Proteomes" id="UP000273807"/>
    </source>
</evidence>
<dbReference type="InterPro" id="IPR009057">
    <property type="entry name" value="Homeodomain-like_sf"/>
</dbReference>
<evidence type="ECO:0000256" key="4">
    <source>
        <dbReference type="ARBA" id="ARBA00023163"/>
    </source>
</evidence>
<evidence type="ECO:0000256" key="5">
    <source>
        <dbReference type="PROSITE-ProRule" id="PRU00335"/>
    </source>
</evidence>
<keyword evidence="2" id="KW-0805">Transcription regulation</keyword>
<dbReference type="InterPro" id="IPR036271">
    <property type="entry name" value="Tet_transcr_reg_TetR-rel_C_sf"/>
</dbReference>
<dbReference type="SUPFAM" id="SSF48498">
    <property type="entry name" value="Tetracyclin repressor-like, C-terminal domain"/>
    <property type="match status" value="1"/>
</dbReference>
<accession>A0A3N0BV29</accession>
<organism evidence="7 8">
    <name type="scientific">Arthrobacter oryzae</name>
    <dbReference type="NCBI Taxonomy" id="409290"/>
    <lineage>
        <taxon>Bacteria</taxon>
        <taxon>Bacillati</taxon>
        <taxon>Actinomycetota</taxon>
        <taxon>Actinomycetes</taxon>
        <taxon>Micrococcales</taxon>
        <taxon>Micrococcaceae</taxon>
        <taxon>Arthrobacter</taxon>
    </lineage>
</organism>
<evidence type="ECO:0000256" key="1">
    <source>
        <dbReference type="ARBA" id="ARBA00022491"/>
    </source>
</evidence>
<gene>
    <name evidence="7" type="ORF">D7003_12315</name>
</gene>
<dbReference type="PROSITE" id="PS50977">
    <property type="entry name" value="HTH_TETR_2"/>
    <property type="match status" value="1"/>
</dbReference>
<keyword evidence="4" id="KW-0804">Transcription</keyword>
<dbReference type="AlphaFoldDB" id="A0A3N0BV29"/>
<keyword evidence="1" id="KW-0678">Repressor</keyword>
<reference evidence="7 8" key="1">
    <citation type="submission" date="2018-10" db="EMBL/GenBank/DDBJ databases">
        <title>Genome sequencing of Arthrobacter oryzae TNB02.</title>
        <authorList>
            <person name="Cho Y.-J."/>
            <person name="Cho A."/>
            <person name="Kim O.-S."/>
        </authorList>
    </citation>
    <scope>NUCLEOTIDE SEQUENCE [LARGE SCALE GENOMIC DNA]</scope>
    <source>
        <strain evidence="7 8">TNB02</strain>
    </source>
</reference>
<dbReference type="RefSeq" id="WP_123255734.1">
    <property type="nucleotide sequence ID" value="NZ_RBED01000106.1"/>
</dbReference>